<keyword evidence="4" id="KW-0255">Endonuclease</keyword>
<dbReference type="InterPro" id="IPR001584">
    <property type="entry name" value="Integrase_cat-core"/>
</dbReference>
<evidence type="ECO:0000256" key="1">
    <source>
        <dbReference type="ARBA" id="ARBA00022679"/>
    </source>
</evidence>
<reference evidence="8 9" key="1">
    <citation type="submission" date="2019-09" db="EMBL/GenBank/DDBJ databases">
        <title>Bird 10,000 Genomes (B10K) Project - Family phase.</title>
        <authorList>
            <person name="Zhang G."/>
        </authorList>
    </citation>
    <scope>NUCLEOTIDE SEQUENCE [LARGE SCALE GENOMIC DNA]</scope>
    <source>
        <strain evidence="8">B10K-CU-031-12</strain>
        <tissue evidence="8">Muscle</tissue>
    </source>
</reference>
<keyword evidence="6" id="KW-0695">RNA-directed DNA polymerase</keyword>
<sequence>NHACHHFLQAFASLGVPQEVKTDNGPAYISQKLATFLKEWGVHHIFGIPHSPTSKAIIEKAHQT</sequence>
<keyword evidence="2" id="KW-0548">Nucleotidyltransferase</keyword>
<feature type="domain" description="Integrase catalytic" evidence="7">
    <location>
        <begin position="1"/>
        <end position="64"/>
    </location>
</feature>
<evidence type="ECO:0000256" key="4">
    <source>
        <dbReference type="ARBA" id="ARBA00022759"/>
    </source>
</evidence>
<protein>
    <submittedName>
        <fullName evidence="8">POK19 protein</fullName>
    </submittedName>
</protein>
<dbReference type="InterPro" id="IPR012337">
    <property type="entry name" value="RNaseH-like_sf"/>
</dbReference>
<gene>
    <name evidence="8" type="primary">Ervk19_4</name>
    <name evidence="8" type="ORF">RHOROS_R15333</name>
</gene>
<evidence type="ECO:0000256" key="6">
    <source>
        <dbReference type="ARBA" id="ARBA00022918"/>
    </source>
</evidence>
<dbReference type="GO" id="GO:0003964">
    <property type="term" value="F:RNA-directed DNA polymerase activity"/>
    <property type="evidence" value="ECO:0007669"/>
    <property type="project" value="UniProtKB-KW"/>
</dbReference>
<feature type="non-terminal residue" evidence="8">
    <location>
        <position position="1"/>
    </location>
</feature>
<dbReference type="GO" id="GO:0016787">
    <property type="term" value="F:hydrolase activity"/>
    <property type="evidence" value="ECO:0007669"/>
    <property type="project" value="UniProtKB-KW"/>
</dbReference>
<dbReference type="GO" id="GO:0035613">
    <property type="term" value="F:RNA stem-loop binding"/>
    <property type="evidence" value="ECO:0007669"/>
    <property type="project" value="TreeGrafter"/>
</dbReference>
<evidence type="ECO:0000313" key="9">
    <source>
        <dbReference type="Proteomes" id="UP000574210"/>
    </source>
</evidence>
<dbReference type="PANTHER" id="PTHR41694">
    <property type="entry name" value="ENDOGENOUS RETROVIRUS GROUP K MEMBER POL PROTEIN"/>
    <property type="match status" value="1"/>
</dbReference>
<proteinExistence type="predicted"/>
<name>A0A7K8SEH3_9PASS</name>
<keyword evidence="9" id="KW-1185">Reference proteome</keyword>
<dbReference type="EMBL" id="VWYZ01002981">
    <property type="protein sequence ID" value="NXF28439.1"/>
    <property type="molecule type" value="Genomic_DNA"/>
</dbReference>
<keyword evidence="5" id="KW-0378">Hydrolase</keyword>
<dbReference type="PANTHER" id="PTHR41694:SF3">
    <property type="entry name" value="RNA-DIRECTED DNA POLYMERASE-RELATED"/>
    <property type="match status" value="1"/>
</dbReference>
<dbReference type="PROSITE" id="PS50994">
    <property type="entry name" value="INTEGRASE"/>
    <property type="match status" value="1"/>
</dbReference>
<keyword evidence="3" id="KW-0540">Nuclease</keyword>
<dbReference type="InterPro" id="IPR036397">
    <property type="entry name" value="RNaseH_sf"/>
</dbReference>
<dbReference type="Proteomes" id="UP000574210">
    <property type="component" value="Unassembled WGS sequence"/>
</dbReference>
<organism evidence="8 9">
    <name type="scientific">Rhodinocichla rosea</name>
    <dbReference type="NCBI Taxonomy" id="58203"/>
    <lineage>
        <taxon>Eukaryota</taxon>
        <taxon>Metazoa</taxon>
        <taxon>Chordata</taxon>
        <taxon>Craniata</taxon>
        <taxon>Vertebrata</taxon>
        <taxon>Euteleostomi</taxon>
        <taxon>Archelosauria</taxon>
        <taxon>Archosauria</taxon>
        <taxon>Dinosauria</taxon>
        <taxon>Saurischia</taxon>
        <taxon>Theropoda</taxon>
        <taxon>Coelurosauria</taxon>
        <taxon>Aves</taxon>
        <taxon>Neognathae</taxon>
        <taxon>Neoaves</taxon>
        <taxon>Telluraves</taxon>
        <taxon>Australaves</taxon>
        <taxon>Passeriformes</taxon>
        <taxon>Thraupidae</taxon>
        <taxon>Rhodinocichla</taxon>
    </lineage>
</organism>
<keyword evidence="1" id="KW-0808">Transferase</keyword>
<evidence type="ECO:0000256" key="3">
    <source>
        <dbReference type="ARBA" id="ARBA00022722"/>
    </source>
</evidence>
<dbReference type="SUPFAM" id="SSF53098">
    <property type="entry name" value="Ribonuclease H-like"/>
    <property type="match status" value="1"/>
</dbReference>
<evidence type="ECO:0000259" key="7">
    <source>
        <dbReference type="PROSITE" id="PS50994"/>
    </source>
</evidence>
<accession>A0A7K8SEH3</accession>
<evidence type="ECO:0000256" key="2">
    <source>
        <dbReference type="ARBA" id="ARBA00022695"/>
    </source>
</evidence>
<dbReference type="AlphaFoldDB" id="A0A7K8SEH3"/>
<dbReference type="Gene3D" id="3.30.420.10">
    <property type="entry name" value="Ribonuclease H-like superfamily/Ribonuclease H"/>
    <property type="match status" value="1"/>
</dbReference>
<dbReference type="Pfam" id="PF00665">
    <property type="entry name" value="rve"/>
    <property type="match status" value="1"/>
</dbReference>
<feature type="non-terminal residue" evidence="8">
    <location>
        <position position="64"/>
    </location>
</feature>
<comment type="caution">
    <text evidence="8">The sequence shown here is derived from an EMBL/GenBank/DDBJ whole genome shotgun (WGS) entry which is preliminary data.</text>
</comment>
<dbReference type="GO" id="GO:0004519">
    <property type="term" value="F:endonuclease activity"/>
    <property type="evidence" value="ECO:0007669"/>
    <property type="project" value="UniProtKB-KW"/>
</dbReference>
<dbReference type="GO" id="GO:0015074">
    <property type="term" value="P:DNA integration"/>
    <property type="evidence" value="ECO:0007669"/>
    <property type="project" value="InterPro"/>
</dbReference>
<evidence type="ECO:0000313" key="8">
    <source>
        <dbReference type="EMBL" id="NXF28439.1"/>
    </source>
</evidence>
<evidence type="ECO:0000256" key="5">
    <source>
        <dbReference type="ARBA" id="ARBA00022801"/>
    </source>
</evidence>